<protein>
    <submittedName>
        <fullName evidence="4">ATP-binding protein</fullName>
    </submittedName>
</protein>
<feature type="domain" description="Histidine kinase/HSP90-like ATPase" evidence="3">
    <location>
        <begin position="47"/>
        <end position="157"/>
    </location>
</feature>
<keyword evidence="1" id="KW-0723">Serine/threonine-protein kinase</keyword>
<gene>
    <name evidence="4" type="ORF">DP939_11845</name>
</gene>
<dbReference type="OrthoDB" id="4350801at2"/>
<dbReference type="SUPFAM" id="SSF55874">
    <property type="entry name" value="ATPase domain of HSP90 chaperone/DNA topoisomerase II/histidine kinase"/>
    <property type="match status" value="1"/>
</dbReference>
<evidence type="ECO:0000256" key="2">
    <source>
        <dbReference type="SAM" id="MobiDB-lite"/>
    </source>
</evidence>
<dbReference type="GO" id="GO:0004674">
    <property type="term" value="F:protein serine/threonine kinase activity"/>
    <property type="evidence" value="ECO:0007669"/>
    <property type="project" value="UniProtKB-KW"/>
</dbReference>
<dbReference type="InterPro" id="IPR036890">
    <property type="entry name" value="HATPase_C_sf"/>
</dbReference>
<keyword evidence="4" id="KW-0547">Nucleotide-binding</keyword>
<evidence type="ECO:0000313" key="5">
    <source>
        <dbReference type="Proteomes" id="UP000253303"/>
    </source>
</evidence>
<accession>A0A366M3S8</accession>
<dbReference type="PANTHER" id="PTHR35526">
    <property type="entry name" value="ANTI-SIGMA-F FACTOR RSBW-RELATED"/>
    <property type="match status" value="1"/>
</dbReference>
<keyword evidence="1" id="KW-0808">Transferase</keyword>
<keyword evidence="1" id="KW-0418">Kinase</keyword>
<dbReference type="Gene3D" id="3.30.565.10">
    <property type="entry name" value="Histidine kinase-like ATPase, C-terminal domain"/>
    <property type="match status" value="1"/>
</dbReference>
<evidence type="ECO:0000259" key="3">
    <source>
        <dbReference type="Pfam" id="PF13581"/>
    </source>
</evidence>
<sequence length="159" mass="16537">MTQAGGAGGARLAGGRRSRVNEDSRPHERPLNGGAAEQIAFGLPGLPGARDFAAAYAHRQGMPDDRVGELLLAVNEVATNAVTHGDGRATMRVWCAGDHVMVEVHDEGRWPLDGTTPGVTPPGPYATSGMGLWVARRLSSAIDFATGASGTTVTMSFKV</sequence>
<organism evidence="4 5">
    <name type="scientific">Spongiactinospora rosea</name>
    <dbReference type="NCBI Taxonomy" id="2248750"/>
    <lineage>
        <taxon>Bacteria</taxon>
        <taxon>Bacillati</taxon>
        <taxon>Actinomycetota</taxon>
        <taxon>Actinomycetes</taxon>
        <taxon>Streptosporangiales</taxon>
        <taxon>Streptosporangiaceae</taxon>
        <taxon>Spongiactinospora</taxon>
    </lineage>
</organism>
<dbReference type="InterPro" id="IPR003594">
    <property type="entry name" value="HATPase_dom"/>
</dbReference>
<reference evidence="4 5" key="1">
    <citation type="submission" date="2018-06" db="EMBL/GenBank/DDBJ databases">
        <title>Sphaerisporangium craniellae sp. nov., isolated from a marine sponge in the South China Sea.</title>
        <authorList>
            <person name="Li L."/>
        </authorList>
    </citation>
    <scope>NUCLEOTIDE SEQUENCE [LARGE SCALE GENOMIC DNA]</scope>
    <source>
        <strain evidence="4 5">LHW63015</strain>
    </source>
</reference>
<comment type="caution">
    <text evidence="4">The sequence shown here is derived from an EMBL/GenBank/DDBJ whole genome shotgun (WGS) entry which is preliminary data.</text>
</comment>
<dbReference type="AlphaFoldDB" id="A0A366M3S8"/>
<feature type="region of interest" description="Disordered" evidence="2">
    <location>
        <begin position="1"/>
        <end position="33"/>
    </location>
</feature>
<keyword evidence="5" id="KW-1185">Reference proteome</keyword>
<dbReference type="EMBL" id="QMEY01000003">
    <property type="protein sequence ID" value="RBQ20463.1"/>
    <property type="molecule type" value="Genomic_DNA"/>
</dbReference>
<name>A0A366M3S8_9ACTN</name>
<proteinExistence type="predicted"/>
<evidence type="ECO:0000313" key="4">
    <source>
        <dbReference type="EMBL" id="RBQ20463.1"/>
    </source>
</evidence>
<dbReference type="GO" id="GO:0005524">
    <property type="term" value="F:ATP binding"/>
    <property type="evidence" value="ECO:0007669"/>
    <property type="project" value="UniProtKB-KW"/>
</dbReference>
<dbReference type="PANTHER" id="PTHR35526:SF3">
    <property type="entry name" value="ANTI-SIGMA-F FACTOR RSBW"/>
    <property type="match status" value="1"/>
</dbReference>
<feature type="compositionally biased region" description="Gly residues" evidence="2">
    <location>
        <begin position="1"/>
        <end position="12"/>
    </location>
</feature>
<dbReference type="Pfam" id="PF13581">
    <property type="entry name" value="HATPase_c_2"/>
    <property type="match status" value="1"/>
</dbReference>
<dbReference type="CDD" id="cd16936">
    <property type="entry name" value="HATPase_RsbW-like"/>
    <property type="match status" value="1"/>
</dbReference>
<keyword evidence="4" id="KW-0067">ATP-binding</keyword>
<dbReference type="Proteomes" id="UP000253303">
    <property type="component" value="Unassembled WGS sequence"/>
</dbReference>
<evidence type="ECO:0000256" key="1">
    <source>
        <dbReference type="ARBA" id="ARBA00022527"/>
    </source>
</evidence>
<feature type="compositionally biased region" description="Basic and acidic residues" evidence="2">
    <location>
        <begin position="19"/>
        <end position="30"/>
    </location>
</feature>
<dbReference type="InterPro" id="IPR050267">
    <property type="entry name" value="Anti-sigma-factor_SerPK"/>
</dbReference>